<dbReference type="RefSeq" id="WP_107747128.1">
    <property type="nucleotide sequence ID" value="NZ_CP015453.1"/>
</dbReference>
<organism evidence="2 3">
    <name type="scientific">Dietzia psychralcaliphila</name>
    <dbReference type="NCBI Taxonomy" id="139021"/>
    <lineage>
        <taxon>Bacteria</taxon>
        <taxon>Bacillati</taxon>
        <taxon>Actinomycetota</taxon>
        <taxon>Actinomycetes</taxon>
        <taxon>Mycobacteriales</taxon>
        <taxon>Dietziaceae</taxon>
        <taxon>Dietzia</taxon>
    </lineage>
</organism>
<dbReference type="KEGG" id="dpc:A6048_17570"/>
<dbReference type="PIRSF" id="PIRSF029171">
    <property type="entry name" value="Esterase_LipA"/>
    <property type="match status" value="1"/>
</dbReference>
<dbReference type="EMBL" id="CP015453">
    <property type="protein sequence ID" value="AWH97007.1"/>
    <property type="molecule type" value="Genomic_DNA"/>
</dbReference>
<evidence type="ECO:0000259" key="1">
    <source>
        <dbReference type="Pfam" id="PF00326"/>
    </source>
</evidence>
<protein>
    <submittedName>
        <fullName evidence="2">Lipase</fullName>
    </submittedName>
</protein>
<dbReference type="InterPro" id="IPR029058">
    <property type="entry name" value="AB_hydrolase_fold"/>
</dbReference>
<evidence type="ECO:0000313" key="3">
    <source>
        <dbReference type="Proteomes" id="UP000244903"/>
    </source>
</evidence>
<name>A0AAD0JUN4_9ACTN</name>
<sequence length="406" mass="42675">MRFPATCSRRPLASAVAALVVVVTGVVSSAILVPATASAQPAPRWSGLDTRHWDRPVPAPGVPATSVPLDPSLSLPEAGRAVRSAYGTIDQHGRSAIATSAVFLPHGTPPPGGWPVVAWAHGTTGLGDDCAPSTQPRSERDSEYLGHWLRQGYAVVAADYVGLGTPGLLSYLNGQVAARGIIDAVSAARADGLPLSPTWALVGQSQGAGAALVTATRATELGAPAGLDYRGVVATGAPANLEHLFQWGGPGFPPVSLPTGLNLYAFYILAGLRDQHPEFELDRFLTARGREMVDTAEHLCYDDMREAVGDFQISQALTRPVKDIPDVYGHLARYMGTPAAGYDRPVFLGQGLLDLDVPAPSALSLAAQMTLNKQPLELHVYPDRDHSGTVYAATPDATAFLDRVMG</sequence>
<dbReference type="PANTHER" id="PTHR34853">
    <property type="match status" value="1"/>
</dbReference>
<dbReference type="GO" id="GO:0016042">
    <property type="term" value="P:lipid catabolic process"/>
    <property type="evidence" value="ECO:0007669"/>
    <property type="project" value="InterPro"/>
</dbReference>
<dbReference type="AlphaFoldDB" id="A0AAD0JUN4"/>
<gene>
    <name evidence="2" type="ORF">A6048_17570</name>
</gene>
<dbReference type="GO" id="GO:0008236">
    <property type="term" value="F:serine-type peptidase activity"/>
    <property type="evidence" value="ECO:0007669"/>
    <property type="project" value="InterPro"/>
</dbReference>
<accession>A0AAD0JUN4</accession>
<keyword evidence="3" id="KW-1185">Reference proteome</keyword>
<dbReference type="Pfam" id="PF03583">
    <property type="entry name" value="LIP"/>
    <property type="match status" value="1"/>
</dbReference>
<dbReference type="InterPro" id="IPR001375">
    <property type="entry name" value="Peptidase_S9_cat"/>
</dbReference>
<dbReference type="Pfam" id="PF00326">
    <property type="entry name" value="Peptidase_S9"/>
    <property type="match status" value="1"/>
</dbReference>
<feature type="domain" description="Peptidase S9 prolyl oligopeptidase catalytic" evidence="1">
    <location>
        <begin position="326"/>
        <end position="390"/>
    </location>
</feature>
<reference evidence="2 3" key="1">
    <citation type="submission" date="2016-04" db="EMBL/GenBank/DDBJ databases">
        <title>Complete genome sequence of the haloalkaliphilic hydrocarbon-degrading bacterium Dietzia psychralcaliphila ILA-1T, isolated from a drain of a fish product-processing plant.</title>
        <authorList>
            <person name="Zhao J."/>
            <person name="Hu B."/>
            <person name="Geng S."/>
            <person name="Nie Y."/>
            <person name="Tang Y."/>
        </authorList>
    </citation>
    <scope>NUCLEOTIDE SEQUENCE [LARGE SCALE GENOMIC DNA]</scope>
    <source>
        <strain evidence="2 3">ILA-1</strain>
    </source>
</reference>
<dbReference type="PANTHER" id="PTHR34853:SF1">
    <property type="entry name" value="LIPASE 5"/>
    <property type="match status" value="1"/>
</dbReference>
<dbReference type="Gene3D" id="3.40.50.1820">
    <property type="entry name" value="alpha/beta hydrolase"/>
    <property type="match status" value="2"/>
</dbReference>
<dbReference type="GO" id="GO:0004806">
    <property type="term" value="F:triacylglycerol lipase activity"/>
    <property type="evidence" value="ECO:0007669"/>
    <property type="project" value="InterPro"/>
</dbReference>
<dbReference type="Proteomes" id="UP000244903">
    <property type="component" value="Chromosome"/>
</dbReference>
<dbReference type="InterPro" id="IPR005152">
    <property type="entry name" value="Lipase_secreted"/>
</dbReference>
<dbReference type="SUPFAM" id="SSF53474">
    <property type="entry name" value="alpha/beta-Hydrolases"/>
    <property type="match status" value="1"/>
</dbReference>
<evidence type="ECO:0000313" key="2">
    <source>
        <dbReference type="EMBL" id="AWH97007.1"/>
    </source>
</evidence>
<dbReference type="GO" id="GO:0006508">
    <property type="term" value="P:proteolysis"/>
    <property type="evidence" value="ECO:0007669"/>
    <property type="project" value="InterPro"/>
</dbReference>
<proteinExistence type="predicted"/>